<proteinExistence type="predicted"/>
<evidence type="ECO:0000313" key="1">
    <source>
        <dbReference type="EMBL" id="KKQ34783.1"/>
    </source>
</evidence>
<accession>A0A0G0GUV1</accession>
<dbReference type="Proteomes" id="UP000033876">
    <property type="component" value="Unassembled WGS sequence"/>
</dbReference>
<comment type="caution">
    <text evidence="1">The sequence shown here is derived from an EMBL/GenBank/DDBJ whole genome shotgun (WGS) entry which is preliminary data.</text>
</comment>
<gene>
    <name evidence="1" type="ORF">US50_C0037G0007</name>
</gene>
<sequence>MEDNKKALDCSLCGEKKAIKYIPSEQVTNVRPAPKGTLGNYSLDYEGGYHDASKHAKNCKALKDITDMHPRMRLLQIKIEGCISRFNVKNVNFMTFEGWKKELNEIGFIIEIKQKRAKKKCSGLMSIGSFKNDHEWVSRISIDNKIYPRKKYGISTSGSFYFESTGKNPDAAFSEIVQLFILGQAMKIRTSDDTLETWRWNEKKKEFVHKTVKPTKANLLAI</sequence>
<reference evidence="1 2" key="1">
    <citation type="journal article" date="2015" name="Nature">
        <title>rRNA introns, odd ribosomes, and small enigmatic genomes across a large radiation of phyla.</title>
        <authorList>
            <person name="Brown C.T."/>
            <person name="Hug L.A."/>
            <person name="Thomas B.C."/>
            <person name="Sharon I."/>
            <person name="Castelle C.J."/>
            <person name="Singh A."/>
            <person name="Wilkins M.J."/>
            <person name="Williams K.H."/>
            <person name="Banfield J.F."/>
        </authorList>
    </citation>
    <scope>NUCLEOTIDE SEQUENCE [LARGE SCALE GENOMIC DNA]</scope>
</reference>
<evidence type="ECO:0000313" key="2">
    <source>
        <dbReference type="Proteomes" id="UP000033876"/>
    </source>
</evidence>
<dbReference type="AlphaFoldDB" id="A0A0G0GUV1"/>
<dbReference type="EMBL" id="LBTF01000037">
    <property type="protein sequence ID" value="KKQ34783.1"/>
    <property type="molecule type" value="Genomic_DNA"/>
</dbReference>
<organism evidence="1 2">
    <name type="scientific">Candidatus Nomurabacteria bacterium GW2011_GWB1_37_5</name>
    <dbReference type="NCBI Taxonomy" id="1618742"/>
    <lineage>
        <taxon>Bacteria</taxon>
        <taxon>Candidatus Nomuraibacteriota</taxon>
    </lineage>
</organism>
<protein>
    <submittedName>
        <fullName evidence="1">Uncharacterized protein</fullName>
    </submittedName>
</protein>
<name>A0A0G0GUV1_9BACT</name>